<evidence type="ECO:0000313" key="4">
    <source>
        <dbReference type="Proteomes" id="UP000053239"/>
    </source>
</evidence>
<dbReference type="Proteomes" id="UP000053239">
    <property type="component" value="Unassembled WGS sequence"/>
</dbReference>
<protein>
    <recommendedName>
        <fullName evidence="5">VIR protein</fullName>
    </recommendedName>
</protein>
<evidence type="ECO:0000313" key="3">
    <source>
        <dbReference type="EMBL" id="KMZ96156.1"/>
    </source>
</evidence>
<evidence type="ECO:0000256" key="1">
    <source>
        <dbReference type="SAM" id="MobiDB-lite"/>
    </source>
</evidence>
<dbReference type="AlphaFoldDB" id="A0A0J9TLY5"/>
<accession>A0A0J9TLY5</accession>
<sequence>MQCDRPQNAYFDYGCYYELKEYFDRCKIGAFVEDFLKLYKEPKNANRNIFNSNKNLFIELVTRLGGDSLFMRHGTGMCCKYINYWLNDKLTTEYTNLDKSDFTVFRHFVDEYKKYRKLGSIHKDKCSDYIEPLLGTKKYTRMRILYEIYSVYEKIKKIVHLNHNKSRICSDFSLIVNFYKTLLREHQGDVYLNNRLEFFKELLVSNGDQYNELCNINLSNLLPKPVIPKSYLTYYTTRRPMLQARLPSNIERPKVVPTNVETVTIQKVTLPEEPKQSELEAKTETEVPKELEETAETKAEKELEEIIGQDMKETLGREIDVTIIKHLEEQLTQVSVDEPQEEVVEQIGEGVVDIPVDFQEGLQVDRSEKLDHNVNIFNGHDSSYMHFLPYTNRTTGQEYTTINHQSASLNDKEGFIDNVKSTFSSIVQNVEPAPVLGVSGGMGVLFLLFKVFIILKIYPYAYNKFK</sequence>
<keyword evidence="2" id="KW-0472">Membrane</keyword>
<feature type="transmembrane region" description="Helical" evidence="2">
    <location>
        <begin position="435"/>
        <end position="458"/>
    </location>
</feature>
<keyword evidence="2" id="KW-1133">Transmembrane helix</keyword>
<name>A0A0J9TLY5_PLAVI</name>
<organism evidence="3 4">
    <name type="scientific">Plasmodium vivax North Korean</name>
    <dbReference type="NCBI Taxonomy" id="1035514"/>
    <lineage>
        <taxon>Eukaryota</taxon>
        <taxon>Sar</taxon>
        <taxon>Alveolata</taxon>
        <taxon>Apicomplexa</taxon>
        <taxon>Aconoidasida</taxon>
        <taxon>Haemosporida</taxon>
        <taxon>Plasmodiidae</taxon>
        <taxon>Plasmodium</taxon>
        <taxon>Plasmodium (Plasmodium)</taxon>
    </lineage>
</organism>
<gene>
    <name evidence="3" type="ORF">PVNG_05802</name>
</gene>
<dbReference type="OrthoDB" id="10293859at2759"/>
<dbReference type="InterPro" id="IPR008780">
    <property type="entry name" value="Plasmodium_Vir"/>
</dbReference>
<keyword evidence="2" id="KW-0812">Transmembrane</keyword>
<evidence type="ECO:0000256" key="2">
    <source>
        <dbReference type="SAM" id="Phobius"/>
    </source>
</evidence>
<dbReference type="EMBL" id="KQ235648">
    <property type="protein sequence ID" value="KMZ96156.1"/>
    <property type="molecule type" value="Genomic_DNA"/>
</dbReference>
<proteinExistence type="predicted"/>
<feature type="region of interest" description="Disordered" evidence="1">
    <location>
        <begin position="272"/>
        <end position="296"/>
    </location>
</feature>
<evidence type="ECO:0008006" key="5">
    <source>
        <dbReference type="Google" id="ProtNLM"/>
    </source>
</evidence>
<reference evidence="3 4" key="1">
    <citation type="submission" date="2011-09" db="EMBL/GenBank/DDBJ databases">
        <title>The Genome Sequence of Plasmodium vivax North Korean.</title>
        <authorList>
            <consortium name="The Broad Institute Genome Sequencing Platform"/>
            <consortium name="The Broad Institute Genome Sequencing Center for Infectious Disease"/>
            <person name="Neafsey D."/>
            <person name="Carlton J."/>
            <person name="Barnwell J."/>
            <person name="Collins W."/>
            <person name="Escalante A."/>
            <person name="Mullikin J."/>
            <person name="Saul A."/>
            <person name="Guigo R."/>
            <person name="Camara F."/>
            <person name="Young S.K."/>
            <person name="Zeng Q."/>
            <person name="Gargeya S."/>
            <person name="Fitzgerald M."/>
            <person name="Haas B."/>
            <person name="Abouelleil A."/>
            <person name="Alvarado L."/>
            <person name="Arachchi H.M."/>
            <person name="Berlin A."/>
            <person name="Brown A."/>
            <person name="Chapman S.B."/>
            <person name="Chen Z."/>
            <person name="Dunbar C."/>
            <person name="Freedman E."/>
            <person name="Gearin G."/>
            <person name="Gellesch M."/>
            <person name="Goldberg J."/>
            <person name="Griggs A."/>
            <person name="Gujja S."/>
            <person name="Heiman D."/>
            <person name="Howarth C."/>
            <person name="Larson L."/>
            <person name="Lui A."/>
            <person name="MacDonald P.J.P."/>
            <person name="Montmayeur A."/>
            <person name="Murphy C."/>
            <person name="Neiman D."/>
            <person name="Pearson M."/>
            <person name="Priest M."/>
            <person name="Roberts A."/>
            <person name="Saif S."/>
            <person name="Shea T."/>
            <person name="Shenoy N."/>
            <person name="Sisk P."/>
            <person name="Stolte C."/>
            <person name="Sykes S."/>
            <person name="Wortman J."/>
            <person name="Nusbaum C."/>
            <person name="Birren B."/>
        </authorList>
    </citation>
    <scope>NUCLEOTIDE SEQUENCE [LARGE SCALE GENOMIC DNA]</scope>
    <source>
        <strain evidence="3 4">North Korean</strain>
    </source>
</reference>
<dbReference type="Pfam" id="PF05795">
    <property type="entry name" value="Plasmodium_Vir"/>
    <property type="match status" value="1"/>
</dbReference>